<accession>A0A8D3AU81</accession>
<dbReference type="GO" id="GO:0003735">
    <property type="term" value="F:structural constituent of ribosome"/>
    <property type="evidence" value="ECO:0007669"/>
    <property type="project" value="InterPro"/>
</dbReference>
<dbReference type="FunFam" id="6.10.250.3260:FF:000001">
    <property type="entry name" value="60S ribosomal protein L21"/>
    <property type="match status" value="1"/>
</dbReference>
<feature type="compositionally biased region" description="Low complexity" evidence="6">
    <location>
        <begin position="187"/>
        <end position="204"/>
    </location>
</feature>
<dbReference type="AlphaFoldDB" id="A0A8D3AU81"/>
<dbReference type="PROSITE" id="PS01171">
    <property type="entry name" value="RIBOSOMAL_L21E"/>
    <property type="match status" value="1"/>
</dbReference>
<evidence type="ECO:0000313" key="8">
    <source>
        <dbReference type="Proteomes" id="UP000694558"/>
    </source>
</evidence>
<comment type="similarity">
    <text evidence="1">Belongs to the eukaryotic ribosomal protein eL21 family.</text>
</comment>
<evidence type="ECO:0000256" key="2">
    <source>
        <dbReference type="ARBA" id="ARBA00022980"/>
    </source>
</evidence>
<evidence type="ECO:0000256" key="1">
    <source>
        <dbReference type="ARBA" id="ARBA00008427"/>
    </source>
</evidence>
<feature type="region of interest" description="Disordered" evidence="6">
    <location>
        <begin position="171"/>
        <end position="217"/>
    </location>
</feature>
<protein>
    <recommendedName>
        <fullName evidence="4">Large ribosomal subunit protein eL21</fullName>
    </recommendedName>
    <alternativeName>
        <fullName evidence="5">60S ribosomal protein L21</fullName>
    </alternativeName>
</protein>
<dbReference type="InterPro" id="IPR036948">
    <property type="entry name" value="Ribosomal_eL21_sf"/>
</dbReference>
<evidence type="ECO:0000256" key="6">
    <source>
        <dbReference type="SAM" id="MobiDB-lite"/>
    </source>
</evidence>
<dbReference type="GeneTree" id="ENSGT00950000182922"/>
<dbReference type="Gene3D" id="6.10.250.3260">
    <property type="match status" value="1"/>
</dbReference>
<dbReference type="PANTHER" id="PTHR20981">
    <property type="entry name" value="60S RIBOSOMAL PROTEIN L21"/>
    <property type="match status" value="1"/>
</dbReference>
<keyword evidence="2" id="KW-0689">Ribosomal protein</keyword>
<gene>
    <name evidence="7" type="primary">RPL21</name>
</gene>
<evidence type="ECO:0000256" key="4">
    <source>
        <dbReference type="ARBA" id="ARBA00035219"/>
    </source>
</evidence>
<reference evidence="7" key="2">
    <citation type="submission" date="2025-08" db="UniProtKB">
        <authorList>
            <consortium name="Ensembl"/>
        </authorList>
    </citation>
    <scope>IDENTIFICATION</scope>
</reference>
<dbReference type="InterPro" id="IPR001147">
    <property type="entry name" value="Ribosomal_eL21"/>
</dbReference>
<dbReference type="Proteomes" id="UP000694558">
    <property type="component" value="Chromosome 21"/>
</dbReference>
<dbReference type="SUPFAM" id="SSF50104">
    <property type="entry name" value="Translation proteins SH3-like domain"/>
    <property type="match status" value="1"/>
</dbReference>
<dbReference type="Ensembl" id="ENSSMAT00000023873.2">
    <property type="protein sequence ID" value="ENSSMAP00000023605.1"/>
    <property type="gene ID" value="ENSSMAG00000014422.2"/>
</dbReference>
<dbReference type="InterPro" id="IPR008991">
    <property type="entry name" value="Translation_prot_SH3-like_sf"/>
</dbReference>
<keyword evidence="3" id="KW-0687">Ribonucleoprotein</keyword>
<dbReference type="InterPro" id="IPR018259">
    <property type="entry name" value="Ribosomal_eL21_CS"/>
</dbReference>
<proteinExistence type="inferred from homology"/>
<sequence length="217" mass="24226">MTNTRGKRRGTRYMFSRPFRKHGPIPLSTYMRIYKKGDIVDIKGTGTIQKGMPHKCYHGKTGRVYNVTQHAVGIIVNKQVKGRILAKRINVRIEHVKHSKSRDSFLQRVKANESKKMEAKQKGSWVELKRQPAEQGGAGWADMVPPLPLDTPESLAFILSFSTLLTHTHTHTHTLPHTSPSPPCRDTATSPPSTPPSRALPLLPQAQDASSKAEPSR</sequence>
<dbReference type="GO" id="GO:0006412">
    <property type="term" value="P:translation"/>
    <property type="evidence" value="ECO:0007669"/>
    <property type="project" value="InterPro"/>
</dbReference>
<reference evidence="7" key="1">
    <citation type="submission" date="2023-05" db="EMBL/GenBank/DDBJ databases">
        <title>High-quality long-read genome of Scophthalmus maximus.</title>
        <authorList>
            <person name="Lien S."/>
            <person name="Martinez P."/>
        </authorList>
    </citation>
    <scope>NUCLEOTIDE SEQUENCE [LARGE SCALE GENOMIC DNA]</scope>
</reference>
<organism evidence="7 8">
    <name type="scientific">Scophthalmus maximus</name>
    <name type="common">Turbot</name>
    <name type="synonym">Psetta maxima</name>
    <dbReference type="NCBI Taxonomy" id="52904"/>
    <lineage>
        <taxon>Eukaryota</taxon>
        <taxon>Metazoa</taxon>
        <taxon>Chordata</taxon>
        <taxon>Craniata</taxon>
        <taxon>Vertebrata</taxon>
        <taxon>Euteleostomi</taxon>
        <taxon>Actinopterygii</taxon>
        <taxon>Neopterygii</taxon>
        <taxon>Teleostei</taxon>
        <taxon>Neoteleostei</taxon>
        <taxon>Acanthomorphata</taxon>
        <taxon>Carangaria</taxon>
        <taxon>Pleuronectiformes</taxon>
        <taxon>Pleuronectoidei</taxon>
        <taxon>Scophthalmidae</taxon>
        <taxon>Scophthalmus</taxon>
    </lineage>
</organism>
<dbReference type="Gene3D" id="2.30.30.70">
    <property type="entry name" value="Ribosomal protein L21"/>
    <property type="match status" value="1"/>
</dbReference>
<dbReference type="FunFam" id="2.30.30.70:FF:000001">
    <property type="entry name" value="60S ribosomal protein L21"/>
    <property type="match status" value="1"/>
</dbReference>
<dbReference type="GO" id="GO:0022625">
    <property type="term" value="C:cytosolic large ribosomal subunit"/>
    <property type="evidence" value="ECO:0007669"/>
    <property type="project" value="UniProtKB-ARBA"/>
</dbReference>
<dbReference type="Pfam" id="PF01157">
    <property type="entry name" value="Ribosomal_L21e"/>
    <property type="match status" value="1"/>
</dbReference>
<evidence type="ECO:0000313" key="7">
    <source>
        <dbReference type="Ensembl" id="ENSSMAP00000023605.1"/>
    </source>
</evidence>
<evidence type="ECO:0000256" key="3">
    <source>
        <dbReference type="ARBA" id="ARBA00023274"/>
    </source>
</evidence>
<evidence type="ECO:0000256" key="5">
    <source>
        <dbReference type="ARBA" id="ARBA00035327"/>
    </source>
</evidence>
<name>A0A8D3AU81_SCOMX</name>